<proteinExistence type="predicted"/>
<name>A0A0L6US31_9BASI</name>
<dbReference type="AlphaFoldDB" id="A0A0L6US31"/>
<organism evidence="1 2">
    <name type="scientific">Puccinia sorghi</name>
    <dbReference type="NCBI Taxonomy" id="27349"/>
    <lineage>
        <taxon>Eukaryota</taxon>
        <taxon>Fungi</taxon>
        <taxon>Dikarya</taxon>
        <taxon>Basidiomycota</taxon>
        <taxon>Pucciniomycotina</taxon>
        <taxon>Pucciniomycetes</taxon>
        <taxon>Pucciniales</taxon>
        <taxon>Pucciniaceae</taxon>
        <taxon>Puccinia</taxon>
    </lineage>
</organism>
<dbReference type="VEuPathDB" id="FungiDB:VP01_399g1"/>
<dbReference type="EMBL" id="LAVV01009056">
    <property type="protein sequence ID" value="KNZ51329.1"/>
    <property type="molecule type" value="Genomic_DNA"/>
</dbReference>
<accession>A0A0L6US31</accession>
<comment type="caution">
    <text evidence="1">The sequence shown here is derived from an EMBL/GenBank/DDBJ whole genome shotgun (WGS) entry which is preliminary data.</text>
</comment>
<protein>
    <submittedName>
        <fullName evidence="1">Uncharacterized protein</fullName>
    </submittedName>
</protein>
<gene>
    <name evidence="1" type="ORF">VP01_399g1</name>
</gene>
<reference evidence="1 2" key="1">
    <citation type="submission" date="2015-08" db="EMBL/GenBank/DDBJ databases">
        <title>Next Generation Sequencing and Analysis of the Genome of Puccinia sorghi L Schw, the Causal Agent of Maize Common Rust.</title>
        <authorList>
            <person name="Rochi L."/>
            <person name="Burguener G."/>
            <person name="Darino M."/>
            <person name="Turjanski A."/>
            <person name="Kreff E."/>
            <person name="Dieguez M.J."/>
            <person name="Sacco F."/>
        </authorList>
    </citation>
    <scope>NUCLEOTIDE SEQUENCE [LARGE SCALE GENOMIC DNA]</scope>
    <source>
        <strain evidence="1 2">RO10H11247</strain>
    </source>
</reference>
<evidence type="ECO:0000313" key="2">
    <source>
        <dbReference type="Proteomes" id="UP000037035"/>
    </source>
</evidence>
<dbReference type="Proteomes" id="UP000037035">
    <property type="component" value="Unassembled WGS sequence"/>
</dbReference>
<keyword evidence="2" id="KW-1185">Reference proteome</keyword>
<sequence>MVKRQTYSPQHKIFRLLFPTLNLHNQCKLRGTAVNNEWKTNPHLSLSHNIDIYPQRISSQANRVETLSRGIFQGYRMKDRILLLFPEELC</sequence>
<evidence type="ECO:0000313" key="1">
    <source>
        <dbReference type="EMBL" id="KNZ51329.1"/>
    </source>
</evidence>